<name>A0A370QEB9_9GAMM</name>
<evidence type="ECO:0000313" key="2">
    <source>
        <dbReference type="Proteomes" id="UP000254848"/>
    </source>
</evidence>
<keyword evidence="2" id="KW-1185">Reference proteome</keyword>
<comment type="caution">
    <text evidence="1">The sequence shown here is derived from an EMBL/GenBank/DDBJ whole genome shotgun (WGS) entry which is preliminary data.</text>
</comment>
<accession>A0A370QEB9</accession>
<organism evidence="1 2">
    <name type="scientific">Enterobacillus tribolii</name>
    <dbReference type="NCBI Taxonomy" id="1487935"/>
    <lineage>
        <taxon>Bacteria</taxon>
        <taxon>Pseudomonadati</taxon>
        <taxon>Pseudomonadota</taxon>
        <taxon>Gammaproteobacteria</taxon>
        <taxon>Enterobacterales</taxon>
        <taxon>Hafniaceae</taxon>
        <taxon>Enterobacillus</taxon>
    </lineage>
</organism>
<dbReference type="AlphaFoldDB" id="A0A370QEB9"/>
<dbReference type="EMBL" id="QRAP01000011">
    <property type="protein sequence ID" value="RDK86639.1"/>
    <property type="molecule type" value="Genomic_DNA"/>
</dbReference>
<sequence length="83" mass="9308">MPVSHGSGIRQQTICLDVFVAVETFQPIFGWVFFSRNNIAPILHDPDITGVVQCGKFNCTKTVQESAVWQQARCPMLGRFSIH</sequence>
<proteinExistence type="predicted"/>
<reference evidence="1 2" key="1">
    <citation type="submission" date="2018-07" db="EMBL/GenBank/DDBJ databases">
        <title>Genomic Encyclopedia of Type Strains, Phase IV (KMG-IV): sequencing the most valuable type-strain genomes for metagenomic binning, comparative biology and taxonomic classification.</title>
        <authorList>
            <person name="Goeker M."/>
        </authorList>
    </citation>
    <scope>NUCLEOTIDE SEQUENCE [LARGE SCALE GENOMIC DNA]</scope>
    <source>
        <strain evidence="1 2">DSM 103736</strain>
    </source>
</reference>
<dbReference type="Proteomes" id="UP000254848">
    <property type="component" value="Unassembled WGS sequence"/>
</dbReference>
<gene>
    <name evidence="1" type="ORF">C8D90_11123</name>
</gene>
<dbReference type="OrthoDB" id="6627591at2"/>
<protein>
    <submittedName>
        <fullName evidence="1">Uncharacterized protein</fullName>
    </submittedName>
</protein>
<evidence type="ECO:0000313" key="1">
    <source>
        <dbReference type="EMBL" id="RDK86639.1"/>
    </source>
</evidence>